<name>A0A9W6SXE4_CANBO</name>
<dbReference type="Gene3D" id="4.10.280.10">
    <property type="entry name" value="Helix-loop-helix DNA-binding domain"/>
    <property type="match status" value="1"/>
</dbReference>
<keyword evidence="4" id="KW-1185">Reference proteome</keyword>
<feature type="compositionally biased region" description="Polar residues" evidence="1">
    <location>
        <begin position="213"/>
        <end position="243"/>
    </location>
</feature>
<organism evidence="3 4">
    <name type="scientific">Candida boidinii</name>
    <name type="common">Yeast</name>
    <dbReference type="NCBI Taxonomy" id="5477"/>
    <lineage>
        <taxon>Eukaryota</taxon>
        <taxon>Fungi</taxon>
        <taxon>Dikarya</taxon>
        <taxon>Ascomycota</taxon>
        <taxon>Saccharomycotina</taxon>
        <taxon>Pichiomycetes</taxon>
        <taxon>Pichiales</taxon>
        <taxon>Pichiaceae</taxon>
        <taxon>Ogataea</taxon>
        <taxon>Ogataea/Candida clade</taxon>
    </lineage>
</organism>
<feature type="compositionally biased region" description="Acidic residues" evidence="1">
    <location>
        <begin position="416"/>
        <end position="435"/>
    </location>
</feature>
<dbReference type="InterPro" id="IPR036638">
    <property type="entry name" value="HLH_DNA-bd_sf"/>
</dbReference>
<dbReference type="InterPro" id="IPR011598">
    <property type="entry name" value="bHLH_dom"/>
</dbReference>
<feature type="region of interest" description="Disordered" evidence="1">
    <location>
        <begin position="380"/>
        <end position="435"/>
    </location>
</feature>
<evidence type="ECO:0000259" key="2">
    <source>
        <dbReference type="PROSITE" id="PS50888"/>
    </source>
</evidence>
<evidence type="ECO:0000256" key="1">
    <source>
        <dbReference type="SAM" id="MobiDB-lite"/>
    </source>
</evidence>
<feature type="region of interest" description="Disordered" evidence="1">
    <location>
        <begin position="164"/>
        <end position="188"/>
    </location>
</feature>
<gene>
    <name evidence="3" type="ORF">Cboi02_000031800</name>
</gene>
<feature type="compositionally biased region" description="Polar residues" evidence="1">
    <location>
        <begin position="164"/>
        <end position="180"/>
    </location>
</feature>
<dbReference type="InterPro" id="IPR052099">
    <property type="entry name" value="Regulatory_TF_Diverse"/>
</dbReference>
<feature type="compositionally biased region" description="Polar residues" evidence="1">
    <location>
        <begin position="387"/>
        <end position="399"/>
    </location>
</feature>
<feature type="compositionally biased region" description="Basic and acidic residues" evidence="1">
    <location>
        <begin position="400"/>
        <end position="415"/>
    </location>
</feature>
<protein>
    <submittedName>
        <fullName evidence="3">Unnamed protein product</fullName>
    </submittedName>
</protein>
<feature type="region of interest" description="Disordered" evidence="1">
    <location>
        <begin position="213"/>
        <end position="244"/>
    </location>
</feature>
<dbReference type="EMBL" id="BSXN01000057">
    <property type="protein sequence ID" value="GME66878.1"/>
    <property type="molecule type" value="Genomic_DNA"/>
</dbReference>
<dbReference type="GO" id="GO:0046983">
    <property type="term" value="F:protein dimerization activity"/>
    <property type="evidence" value="ECO:0007669"/>
    <property type="project" value="InterPro"/>
</dbReference>
<dbReference type="PANTHER" id="PTHR47336:SF3">
    <property type="entry name" value="SERINE-RICH PROTEIN TYE7"/>
    <property type="match status" value="1"/>
</dbReference>
<evidence type="ECO:0000313" key="4">
    <source>
        <dbReference type="Proteomes" id="UP001165120"/>
    </source>
</evidence>
<accession>A0A9W6SXE4</accession>
<dbReference type="SMART" id="SM00353">
    <property type="entry name" value="HLH"/>
    <property type="match status" value="1"/>
</dbReference>
<sequence>MPEVRSTVTLNGHIPSSEPFSYFEPGQRGNQPLGWFDLSNPALQQELQQQPQLHLHNQPVQYSLISSEIYQPQLQIGNPQMDAIMKVNFSSSMDQFGSSQLNPSLQQSVLYPGLTSKTQVKLENSGSLTSGPNGLNASNVSQFAPAFNQVGNSYQNNFTHSTIRSSAVTPGSDSQSNTAPIVTPQYDPANNTLQYDGSFIPASTMKSFVKTDNTTEYVPPSSRLNSASSIDSRGSDYSPTNEYSSSIPINSNSIATVPGMNGLNESSLTAKKKAATRRRLSQHQKLVHNKIEKRYRININAKIAGLQKLVPWVSGEKAAFEVGDPEQDNFKDEANAGQRLNKSMILDVATNYLIHLKSENRKNALLVKELKEKLAKLESKSTKEALENTSTTNSLSDSESTSKDECAKELQHNEEYENDNEYVDEVKDDEQDEEK</sequence>
<comment type="caution">
    <text evidence="3">The sequence shown here is derived from an EMBL/GenBank/DDBJ whole genome shotgun (WGS) entry which is preliminary data.</text>
</comment>
<evidence type="ECO:0000313" key="3">
    <source>
        <dbReference type="EMBL" id="GME66878.1"/>
    </source>
</evidence>
<dbReference type="PROSITE" id="PS50888">
    <property type="entry name" value="BHLH"/>
    <property type="match status" value="1"/>
</dbReference>
<dbReference type="CDD" id="cd11395">
    <property type="entry name" value="bHLHzip_SREBP_like"/>
    <property type="match status" value="1"/>
</dbReference>
<reference evidence="3" key="1">
    <citation type="submission" date="2023-04" db="EMBL/GenBank/DDBJ databases">
        <title>Candida boidinii NBRC 10035.</title>
        <authorList>
            <person name="Ichikawa N."/>
            <person name="Sato H."/>
            <person name="Tonouchi N."/>
        </authorList>
    </citation>
    <scope>NUCLEOTIDE SEQUENCE</scope>
    <source>
        <strain evidence="3">NBRC 10035</strain>
    </source>
</reference>
<dbReference type="SUPFAM" id="SSF47459">
    <property type="entry name" value="HLH, helix-loop-helix DNA-binding domain"/>
    <property type="match status" value="1"/>
</dbReference>
<dbReference type="PANTHER" id="PTHR47336">
    <property type="entry name" value="TRANSCRIPTION FACTOR HMS1-RELATED"/>
    <property type="match status" value="1"/>
</dbReference>
<proteinExistence type="predicted"/>
<dbReference type="Proteomes" id="UP001165120">
    <property type="component" value="Unassembled WGS sequence"/>
</dbReference>
<feature type="domain" description="BHLH" evidence="2">
    <location>
        <begin position="283"/>
        <end position="356"/>
    </location>
</feature>
<dbReference type="AlphaFoldDB" id="A0A9W6SXE4"/>
<dbReference type="Pfam" id="PF00010">
    <property type="entry name" value="HLH"/>
    <property type="match status" value="1"/>
</dbReference>